<sequence length="65" mass="7026">MEIQVNGESRRAERNDLPGLLRELGYSGETFAVAVNGDFVPRAQYPDTRIAEGDHLDVVAPVVGG</sequence>
<dbReference type="EMBL" id="JBHUJD010000013">
    <property type="protein sequence ID" value="MFD2311064.1"/>
    <property type="molecule type" value="Genomic_DNA"/>
</dbReference>
<keyword evidence="2" id="KW-1185">Reference proteome</keyword>
<comment type="caution">
    <text evidence="1">The sequence shown here is derived from an EMBL/GenBank/DDBJ whole genome shotgun (WGS) entry which is preliminary data.</text>
</comment>
<protein>
    <submittedName>
        <fullName evidence="1">Sulfur carrier protein ThiS</fullName>
    </submittedName>
</protein>
<dbReference type="CDD" id="cd00565">
    <property type="entry name" value="Ubl_ThiS"/>
    <property type="match status" value="1"/>
</dbReference>
<evidence type="ECO:0000313" key="1">
    <source>
        <dbReference type="EMBL" id="MFD2311064.1"/>
    </source>
</evidence>
<dbReference type="InterPro" id="IPR003749">
    <property type="entry name" value="ThiS/MoaD-like"/>
</dbReference>
<dbReference type="Pfam" id="PF02597">
    <property type="entry name" value="ThiS"/>
    <property type="match status" value="1"/>
</dbReference>
<dbReference type="NCBIfam" id="TIGR01683">
    <property type="entry name" value="thiS"/>
    <property type="match status" value="1"/>
</dbReference>
<dbReference type="Gene3D" id="3.10.20.30">
    <property type="match status" value="1"/>
</dbReference>
<gene>
    <name evidence="1" type="primary">thiS</name>
    <name evidence="1" type="ORF">ACFSKX_11620</name>
</gene>
<name>A0ABW5ECE7_9GAMM</name>
<proteinExistence type="predicted"/>
<dbReference type="Proteomes" id="UP001597425">
    <property type="component" value="Unassembled WGS sequence"/>
</dbReference>
<dbReference type="InterPro" id="IPR010035">
    <property type="entry name" value="Thi_S"/>
</dbReference>
<dbReference type="PANTHER" id="PTHR34472:SF1">
    <property type="entry name" value="SULFUR CARRIER PROTEIN THIS"/>
    <property type="match status" value="1"/>
</dbReference>
<dbReference type="SUPFAM" id="SSF54285">
    <property type="entry name" value="MoaD/ThiS"/>
    <property type="match status" value="1"/>
</dbReference>
<dbReference type="PANTHER" id="PTHR34472">
    <property type="entry name" value="SULFUR CARRIER PROTEIN THIS"/>
    <property type="match status" value="1"/>
</dbReference>
<evidence type="ECO:0000313" key="2">
    <source>
        <dbReference type="Proteomes" id="UP001597425"/>
    </source>
</evidence>
<dbReference type="InterPro" id="IPR016155">
    <property type="entry name" value="Mopterin_synth/thiamin_S_b"/>
</dbReference>
<accession>A0ABW5ECE7</accession>
<dbReference type="InterPro" id="IPR012675">
    <property type="entry name" value="Beta-grasp_dom_sf"/>
</dbReference>
<organism evidence="1 2">
    <name type="scientific">Microbulbifer halophilus</name>
    <dbReference type="NCBI Taxonomy" id="453963"/>
    <lineage>
        <taxon>Bacteria</taxon>
        <taxon>Pseudomonadati</taxon>
        <taxon>Pseudomonadota</taxon>
        <taxon>Gammaproteobacteria</taxon>
        <taxon>Cellvibrionales</taxon>
        <taxon>Microbulbiferaceae</taxon>
        <taxon>Microbulbifer</taxon>
    </lineage>
</organism>
<dbReference type="RefSeq" id="WP_265721494.1">
    <property type="nucleotide sequence ID" value="NZ_JAPIVK010000012.1"/>
</dbReference>
<reference evidence="2" key="1">
    <citation type="journal article" date="2019" name="Int. J. Syst. Evol. Microbiol.">
        <title>The Global Catalogue of Microorganisms (GCM) 10K type strain sequencing project: providing services to taxonomists for standard genome sequencing and annotation.</title>
        <authorList>
            <consortium name="The Broad Institute Genomics Platform"/>
            <consortium name="The Broad Institute Genome Sequencing Center for Infectious Disease"/>
            <person name="Wu L."/>
            <person name="Ma J."/>
        </authorList>
    </citation>
    <scope>NUCLEOTIDE SEQUENCE [LARGE SCALE GENOMIC DNA]</scope>
    <source>
        <strain evidence="2">KCTC 12848</strain>
    </source>
</reference>